<protein>
    <recommendedName>
        <fullName evidence="3">Carboxylic ester hydrolase</fullName>
        <ecNumber evidence="3">3.1.1.-</ecNumber>
    </recommendedName>
</protein>
<keyword evidence="2 3" id="KW-0378">Hydrolase</keyword>
<dbReference type="InterPro" id="IPR029058">
    <property type="entry name" value="AB_hydrolase_fold"/>
</dbReference>
<keyword evidence="3" id="KW-0732">Signal</keyword>
<dbReference type="Pfam" id="PF00135">
    <property type="entry name" value="COesterase"/>
    <property type="match status" value="2"/>
</dbReference>
<feature type="compositionally biased region" description="Polar residues" evidence="4">
    <location>
        <begin position="302"/>
        <end position="315"/>
    </location>
</feature>
<feature type="compositionally biased region" description="Pro residues" evidence="4">
    <location>
        <begin position="243"/>
        <end position="257"/>
    </location>
</feature>
<gene>
    <name evidence="6" type="ORF">BDK51DRAFT_44377</name>
</gene>
<evidence type="ECO:0000313" key="6">
    <source>
        <dbReference type="EMBL" id="RKO91771.1"/>
    </source>
</evidence>
<organism evidence="6 7">
    <name type="scientific">Blyttiomyces helicus</name>
    <dbReference type="NCBI Taxonomy" id="388810"/>
    <lineage>
        <taxon>Eukaryota</taxon>
        <taxon>Fungi</taxon>
        <taxon>Fungi incertae sedis</taxon>
        <taxon>Chytridiomycota</taxon>
        <taxon>Chytridiomycota incertae sedis</taxon>
        <taxon>Chytridiomycetes</taxon>
        <taxon>Chytridiomycetes incertae sedis</taxon>
        <taxon>Blyttiomyces</taxon>
    </lineage>
</organism>
<keyword evidence="7" id="KW-1185">Reference proteome</keyword>
<proteinExistence type="inferred from homology"/>
<dbReference type="EMBL" id="KZ994909">
    <property type="protein sequence ID" value="RKO91771.1"/>
    <property type="molecule type" value="Genomic_DNA"/>
</dbReference>
<feature type="region of interest" description="Disordered" evidence="4">
    <location>
        <begin position="220"/>
        <end position="315"/>
    </location>
</feature>
<feature type="domain" description="Carboxylesterase type B" evidence="5">
    <location>
        <begin position="30"/>
        <end position="127"/>
    </location>
</feature>
<dbReference type="Proteomes" id="UP000269721">
    <property type="component" value="Unassembled WGS sequence"/>
</dbReference>
<feature type="signal peptide" evidence="3">
    <location>
        <begin position="1"/>
        <end position="28"/>
    </location>
</feature>
<dbReference type="PANTHER" id="PTHR11559">
    <property type="entry name" value="CARBOXYLESTERASE"/>
    <property type="match status" value="1"/>
</dbReference>
<dbReference type="InterPro" id="IPR019826">
    <property type="entry name" value="Carboxylesterase_B_AS"/>
</dbReference>
<feature type="domain" description="Carboxylesterase type B" evidence="5">
    <location>
        <begin position="131"/>
        <end position="224"/>
    </location>
</feature>
<name>A0A4P9WG45_9FUNG</name>
<evidence type="ECO:0000313" key="7">
    <source>
        <dbReference type="Proteomes" id="UP000269721"/>
    </source>
</evidence>
<comment type="similarity">
    <text evidence="1 3">Belongs to the type-B carboxylesterase/lipase family.</text>
</comment>
<dbReference type="InterPro" id="IPR019819">
    <property type="entry name" value="Carboxylesterase_B_CS"/>
</dbReference>
<dbReference type="InterPro" id="IPR002018">
    <property type="entry name" value="CarbesteraseB"/>
</dbReference>
<evidence type="ECO:0000256" key="1">
    <source>
        <dbReference type="ARBA" id="ARBA00005964"/>
    </source>
</evidence>
<evidence type="ECO:0000256" key="4">
    <source>
        <dbReference type="SAM" id="MobiDB-lite"/>
    </source>
</evidence>
<sequence length="315" mass="33468">MKRTIIPLVPWALFPLVALYGRVQVTTTNPTASTSLGIIEGAVCPDYPAVAKYEGIPYSLPPVGDRRSRRPQPIVEKFVDGILKASAPGAQCPQAQTLESSVFPQSEDCLFLNVYTPVVKSKTLLPVTATDSILVTLNYRLGALGFLAHPALFDLQNTTGNYGTLHVQAALRWVQANIKAFGGDPTKVLLNGESAGATAAFLQLAIPSSAGLFSAVATESGVGLPKPTSSAKLGPLDSNARKPIPPLNSPASPPTAPPISWKRLPRFKESPNSPVLRRMQRISSPVLPAPSSRSRLWRQSRGACSTRSLPSAATT</sequence>
<dbReference type="GO" id="GO:0016787">
    <property type="term" value="F:hydrolase activity"/>
    <property type="evidence" value="ECO:0007669"/>
    <property type="project" value="UniProtKB-KW"/>
</dbReference>
<evidence type="ECO:0000256" key="3">
    <source>
        <dbReference type="RuleBase" id="RU361235"/>
    </source>
</evidence>
<accession>A0A4P9WG45</accession>
<reference evidence="7" key="1">
    <citation type="journal article" date="2018" name="Nat. Microbiol.">
        <title>Leveraging single-cell genomics to expand the fungal tree of life.</title>
        <authorList>
            <person name="Ahrendt S.R."/>
            <person name="Quandt C.A."/>
            <person name="Ciobanu D."/>
            <person name="Clum A."/>
            <person name="Salamov A."/>
            <person name="Andreopoulos B."/>
            <person name="Cheng J.F."/>
            <person name="Woyke T."/>
            <person name="Pelin A."/>
            <person name="Henrissat B."/>
            <person name="Reynolds N.K."/>
            <person name="Benny G.L."/>
            <person name="Smith M.E."/>
            <person name="James T.Y."/>
            <person name="Grigoriev I.V."/>
        </authorList>
    </citation>
    <scope>NUCLEOTIDE SEQUENCE [LARGE SCALE GENOMIC DNA]</scope>
</reference>
<dbReference type="SUPFAM" id="SSF53474">
    <property type="entry name" value="alpha/beta-Hydrolases"/>
    <property type="match status" value="1"/>
</dbReference>
<dbReference type="PROSITE" id="PS00122">
    <property type="entry name" value="CARBOXYLESTERASE_B_1"/>
    <property type="match status" value="1"/>
</dbReference>
<feature type="chain" id="PRO_5021007481" description="Carboxylic ester hydrolase" evidence="3">
    <location>
        <begin position="29"/>
        <end position="315"/>
    </location>
</feature>
<dbReference type="OrthoDB" id="2134434at2759"/>
<dbReference type="Gene3D" id="3.40.50.1820">
    <property type="entry name" value="alpha/beta hydrolase"/>
    <property type="match status" value="1"/>
</dbReference>
<dbReference type="AlphaFoldDB" id="A0A4P9WG45"/>
<dbReference type="InterPro" id="IPR050309">
    <property type="entry name" value="Type-B_Carboxylest/Lipase"/>
</dbReference>
<dbReference type="EC" id="3.1.1.-" evidence="3"/>
<evidence type="ECO:0000259" key="5">
    <source>
        <dbReference type="Pfam" id="PF00135"/>
    </source>
</evidence>
<dbReference type="PROSITE" id="PS00941">
    <property type="entry name" value="CARBOXYLESTERASE_B_2"/>
    <property type="match status" value="1"/>
</dbReference>
<evidence type="ECO:0000256" key="2">
    <source>
        <dbReference type="ARBA" id="ARBA00022801"/>
    </source>
</evidence>